<keyword evidence="9" id="KW-1185">Reference proteome</keyword>
<proteinExistence type="predicted"/>
<evidence type="ECO:0000259" key="7">
    <source>
        <dbReference type="PROSITE" id="PS01124"/>
    </source>
</evidence>
<keyword evidence="3 8" id="KW-0238">DNA-binding</keyword>
<dbReference type="AlphaFoldDB" id="A0A7Y9DL12"/>
<dbReference type="Proteomes" id="UP000521922">
    <property type="component" value="Unassembled WGS sequence"/>
</dbReference>
<organism evidence="8 9">
    <name type="scientific">Kineococcus aurantiacus</name>
    <dbReference type="NCBI Taxonomy" id="37633"/>
    <lineage>
        <taxon>Bacteria</taxon>
        <taxon>Bacillati</taxon>
        <taxon>Actinomycetota</taxon>
        <taxon>Actinomycetes</taxon>
        <taxon>Kineosporiales</taxon>
        <taxon>Kineosporiaceae</taxon>
        <taxon>Kineococcus</taxon>
    </lineage>
</organism>
<evidence type="ECO:0000256" key="2">
    <source>
        <dbReference type="ARBA" id="ARBA00023015"/>
    </source>
</evidence>
<dbReference type="InterPro" id="IPR018060">
    <property type="entry name" value="HTH_AraC"/>
</dbReference>
<evidence type="ECO:0000256" key="1">
    <source>
        <dbReference type="ARBA" id="ARBA00022490"/>
    </source>
</evidence>
<dbReference type="Gene3D" id="1.10.10.60">
    <property type="entry name" value="Homeodomain-like"/>
    <property type="match status" value="2"/>
</dbReference>
<dbReference type="PANTHER" id="PTHR46796">
    <property type="entry name" value="HTH-TYPE TRANSCRIPTIONAL ACTIVATOR RHAS-RELATED"/>
    <property type="match status" value="1"/>
</dbReference>
<dbReference type="InterPro" id="IPR050204">
    <property type="entry name" value="AraC_XylS_family_regulators"/>
</dbReference>
<dbReference type="SUPFAM" id="SSF51215">
    <property type="entry name" value="Regulatory protein AraC"/>
    <property type="match status" value="1"/>
</dbReference>
<keyword evidence="4" id="KW-0010">Activator</keyword>
<feature type="domain" description="HTH araC/xylS-type" evidence="7">
    <location>
        <begin position="206"/>
        <end position="304"/>
    </location>
</feature>
<evidence type="ECO:0000256" key="3">
    <source>
        <dbReference type="ARBA" id="ARBA00023125"/>
    </source>
</evidence>
<dbReference type="InterPro" id="IPR020449">
    <property type="entry name" value="Tscrpt_reg_AraC-type_HTH"/>
</dbReference>
<dbReference type="InterPro" id="IPR018062">
    <property type="entry name" value="HTH_AraC-typ_CS"/>
</dbReference>
<dbReference type="PANTHER" id="PTHR46796:SF13">
    <property type="entry name" value="HTH-TYPE TRANSCRIPTIONAL ACTIVATOR RHAS"/>
    <property type="match status" value="1"/>
</dbReference>
<gene>
    <name evidence="8" type="ORF">BJ968_002103</name>
</gene>
<reference evidence="8 9" key="1">
    <citation type="submission" date="2020-07" db="EMBL/GenBank/DDBJ databases">
        <title>Sequencing the genomes of 1000 actinobacteria strains.</title>
        <authorList>
            <person name="Klenk H.-P."/>
        </authorList>
    </citation>
    <scope>NUCLEOTIDE SEQUENCE [LARGE SCALE GENOMIC DNA]</scope>
    <source>
        <strain evidence="8 9">DSM 7487</strain>
    </source>
</reference>
<dbReference type="GO" id="GO:0003700">
    <property type="term" value="F:DNA-binding transcription factor activity"/>
    <property type="evidence" value="ECO:0007669"/>
    <property type="project" value="InterPro"/>
</dbReference>
<dbReference type="GO" id="GO:0043565">
    <property type="term" value="F:sequence-specific DNA binding"/>
    <property type="evidence" value="ECO:0007669"/>
    <property type="project" value="InterPro"/>
</dbReference>
<keyword evidence="5" id="KW-0804">Transcription</keyword>
<name>A0A7Y9DL12_9ACTN</name>
<dbReference type="RefSeq" id="WP_179751627.1">
    <property type="nucleotide sequence ID" value="NZ_BAAAGN010000004.1"/>
</dbReference>
<evidence type="ECO:0000256" key="5">
    <source>
        <dbReference type="ARBA" id="ARBA00023163"/>
    </source>
</evidence>
<sequence length="317" mass="33157">MDPLSDVLTVSGVRGALGNRVAAGGTWATAVDDCSGEAVLHAVTAGSAWLTVPGREALHLAAGDVVLVGSGIPHVLGDDPRTPGTACDRAAATRRGRTGEVLTLGSQPPTTHVVTLSYTCDSTALTQVVQSLPDLVHVAAGTGTAGLDATVRMLDQELRDPQIASTAVLNSLIDVVLVQLLRAWLASRPVACRGTWLAMTQDPVVGRALEHLHADPGRPWTTASLATATAVSRATLARRFPAVIGQTPAAYLTSWRMDLAAVRLRQGREPVESIASDVGYSSVPAFTRAFTRAHGRTPGRYRTQARDAGQAWETAPA</sequence>
<comment type="caution">
    <text evidence="8">The sequence shown here is derived from an EMBL/GenBank/DDBJ whole genome shotgun (WGS) entry which is preliminary data.</text>
</comment>
<dbReference type="PRINTS" id="PR00032">
    <property type="entry name" value="HTHARAC"/>
</dbReference>
<dbReference type="PROSITE" id="PS01124">
    <property type="entry name" value="HTH_ARAC_FAMILY_2"/>
    <property type="match status" value="1"/>
</dbReference>
<evidence type="ECO:0000256" key="4">
    <source>
        <dbReference type="ARBA" id="ARBA00023159"/>
    </source>
</evidence>
<accession>A0A7Y9DL12</accession>
<keyword evidence="1" id="KW-0963">Cytoplasm</keyword>
<dbReference type="Pfam" id="PF12852">
    <property type="entry name" value="Cupin_6"/>
    <property type="match status" value="1"/>
</dbReference>
<feature type="region of interest" description="Disordered" evidence="6">
    <location>
        <begin position="296"/>
        <end position="317"/>
    </location>
</feature>
<dbReference type="SUPFAM" id="SSF46689">
    <property type="entry name" value="Homeodomain-like"/>
    <property type="match status" value="2"/>
</dbReference>
<dbReference type="PROSITE" id="PS00041">
    <property type="entry name" value="HTH_ARAC_FAMILY_1"/>
    <property type="match status" value="1"/>
</dbReference>
<dbReference type="InterPro" id="IPR009057">
    <property type="entry name" value="Homeodomain-like_sf"/>
</dbReference>
<evidence type="ECO:0000313" key="8">
    <source>
        <dbReference type="EMBL" id="NYD22563.1"/>
    </source>
</evidence>
<evidence type="ECO:0000256" key="6">
    <source>
        <dbReference type="SAM" id="MobiDB-lite"/>
    </source>
</evidence>
<dbReference type="SMART" id="SM00342">
    <property type="entry name" value="HTH_ARAC"/>
    <property type="match status" value="1"/>
</dbReference>
<protein>
    <submittedName>
        <fullName evidence="8">AraC-like DNA-binding protein</fullName>
    </submittedName>
</protein>
<dbReference type="InterPro" id="IPR037923">
    <property type="entry name" value="HTH-like"/>
</dbReference>
<dbReference type="Pfam" id="PF12833">
    <property type="entry name" value="HTH_18"/>
    <property type="match status" value="1"/>
</dbReference>
<keyword evidence="2" id="KW-0805">Transcription regulation</keyword>
<evidence type="ECO:0000313" key="9">
    <source>
        <dbReference type="Proteomes" id="UP000521922"/>
    </source>
</evidence>
<dbReference type="InterPro" id="IPR032783">
    <property type="entry name" value="AraC_lig"/>
</dbReference>
<dbReference type="EMBL" id="JACCBB010000001">
    <property type="protein sequence ID" value="NYD22563.1"/>
    <property type="molecule type" value="Genomic_DNA"/>
</dbReference>